<gene>
    <name evidence="4" type="ORF">GCM10009533_67200</name>
</gene>
<dbReference type="Pfam" id="PF00291">
    <property type="entry name" value="PALP"/>
    <property type="match status" value="1"/>
</dbReference>
<proteinExistence type="predicted"/>
<dbReference type="EMBL" id="BAAAGS010000088">
    <property type="protein sequence ID" value="GAA0560751.1"/>
    <property type="molecule type" value="Genomic_DNA"/>
</dbReference>
<dbReference type="PANTHER" id="PTHR10314">
    <property type="entry name" value="CYSTATHIONINE BETA-SYNTHASE"/>
    <property type="match status" value="1"/>
</dbReference>
<dbReference type="RefSeq" id="WP_009949332.1">
    <property type="nucleotide sequence ID" value="NZ_BAAAGS010000088.1"/>
</dbReference>
<name>A0ABP3PAI0_SACER</name>
<reference evidence="5" key="1">
    <citation type="journal article" date="2019" name="Int. J. Syst. Evol. Microbiol.">
        <title>The Global Catalogue of Microorganisms (GCM) 10K type strain sequencing project: providing services to taxonomists for standard genome sequencing and annotation.</title>
        <authorList>
            <consortium name="The Broad Institute Genomics Platform"/>
            <consortium name="The Broad Institute Genome Sequencing Center for Infectious Disease"/>
            <person name="Wu L."/>
            <person name="Ma J."/>
        </authorList>
    </citation>
    <scope>NUCLEOTIDE SEQUENCE [LARGE SCALE GENOMIC DNA]</scope>
    <source>
        <strain evidence="5">JCM 10303</strain>
    </source>
</reference>
<dbReference type="Proteomes" id="UP001500729">
    <property type="component" value="Unassembled WGS sequence"/>
</dbReference>
<evidence type="ECO:0000256" key="1">
    <source>
        <dbReference type="ARBA" id="ARBA00001933"/>
    </source>
</evidence>
<organism evidence="4 5">
    <name type="scientific">Saccharopolyspora erythraea</name>
    <name type="common">Streptomyces erythraeus</name>
    <dbReference type="NCBI Taxonomy" id="1836"/>
    <lineage>
        <taxon>Bacteria</taxon>
        <taxon>Bacillati</taxon>
        <taxon>Actinomycetota</taxon>
        <taxon>Actinomycetes</taxon>
        <taxon>Pseudonocardiales</taxon>
        <taxon>Pseudonocardiaceae</taxon>
        <taxon>Saccharopolyspora</taxon>
    </lineage>
</organism>
<dbReference type="InterPro" id="IPR001926">
    <property type="entry name" value="TrpB-like_PALP"/>
</dbReference>
<keyword evidence="2" id="KW-0663">Pyridoxal phosphate</keyword>
<comment type="caution">
    <text evidence="4">The sequence shown here is derived from an EMBL/GenBank/DDBJ whole genome shotgun (WGS) entry which is preliminary data.</text>
</comment>
<accession>A0ABP3PAI0</accession>
<evidence type="ECO:0000313" key="5">
    <source>
        <dbReference type="Proteomes" id="UP001500729"/>
    </source>
</evidence>
<keyword evidence="4" id="KW-0456">Lyase</keyword>
<evidence type="ECO:0000256" key="2">
    <source>
        <dbReference type="ARBA" id="ARBA00022898"/>
    </source>
</evidence>
<dbReference type="InterPro" id="IPR050214">
    <property type="entry name" value="Cys_Synth/Cystath_Beta-Synth"/>
</dbReference>
<dbReference type="Gene3D" id="3.40.50.1100">
    <property type="match status" value="2"/>
</dbReference>
<sequence>MLRGLRCVRCGERTGLRYDTSGCSGCRAAGVPSALVADHGLSGVDGPALWAEWSRRRPGLWSHHELLPVDAAKAVTLAEGATPLLELDEGVLLKDERRNPTGSFKDRFFTTAVSWAREAGASTVAVASSGNAGVAAAAYAAAAGLESVVVTTGEISGTSSGLVRRFGGRLLFGDTPEQRWAILREHADEWTVLTNTSEVPVSSLWVGIEGYKTIAYEIVRDLGDVPEVVLAPVSRGDGFAGMWLGFQELRELGVVSRTPRMVAVERYPSLSRALREGAEPPPAGDVAGPVEATSISNPQATVMSLRVIRESGGTAVACTDADLHEAAERLGRAGVGVELSSAAGLVGIDALRRDSLLEPGDRAVALVTSHAANQPGTLR</sequence>
<protein>
    <submittedName>
        <fullName evidence="4">PLP-dependent lyase/thiolase</fullName>
    </submittedName>
</protein>
<dbReference type="GO" id="GO:0016829">
    <property type="term" value="F:lyase activity"/>
    <property type="evidence" value="ECO:0007669"/>
    <property type="project" value="UniProtKB-KW"/>
</dbReference>
<feature type="domain" description="Tryptophan synthase beta chain-like PALP" evidence="3">
    <location>
        <begin position="75"/>
        <end position="368"/>
    </location>
</feature>
<evidence type="ECO:0000313" key="4">
    <source>
        <dbReference type="EMBL" id="GAA0560751.1"/>
    </source>
</evidence>
<dbReference type="InterPro" id="IPR036052">
    <property type="entry name" value="TrpB-like_PALP_sf"/>
</dbReference>
<dbReference type="SUPFAM" id="SSF53686">
    <property type="entry name" value="Tryptophan synthase beta subunit-like PLP-dependent enzymes"/>
    <property type="match status" value="1"/>
</dbReference>
<keyword evidence="5" id="KW-1185">Reference proteome</keyword>
<evidence type="ECO:0000259" key="3">
    <source>
        <dbReference type="Pfam" id="PF00291"/>
    </source>
</evidence>
<comment type="cofactor">
    <cofactor evidence="1">
        <name>pyridoxal 5'-phosphate</name>
        <dbReference type="ChEBI" id="CHEBI:597326"/>
    </cofactor>
</comment>